<evidence type="ECO:0000313" key="2">
    <source>
        <dbReference type="Proteomes" id="UP000737018"/>
    </source>
</evidence>
<name>A0A8J4R360_9ROSI</name>
<organism evidence="1 2">
    <name type="scientific">Castanea mollissima</name>
    <name type="common">Chinese chestnut</name>
    <dbReference type="NCBI Taxonomy" id="60419"/>
    <lineage>
        <taxon>Eukaryota</taxon>
        <taxon>Viridiplantae</taxon>
        <taxon>Streptophyta</taxon>
        <taxon>Embryophyta</taxon>
        <taxon>Tracheophyta</taxon>
        <taxon>Spermatophyta</taxon>
        <taxon>Magnoliopsida</taxon>
        <taxon>eudicotyledons</taxon>
        <taxon>Gunneridae</taxon>
        <taxon>Pentapetalae</taxon>
        <taxon>rosids</taxon>
        <taxon>fabids</taxon>
        <taxon>Fagales</taxon>
        <taxon>Fagaceae</taxon>
        <taxon>Castanea</taxon>
    </lineage>
</organism>
<sequence>MRTSIPRPSLVGLSYCSSCPLLTEYKARAFSIKEMGIYHRNLRDLKSRCSDVILRVCHHMSPSSRDQVSSFARTTWSFYH</sequence>
<reference evidence="1" key="1">
    <citation type="submission" date="2020-03" db="EMBL/GenBank/DDBJ databases">
        <title>Castanea mollissima Vanexum genome sequencing.</title>
        <authorList>
            <person name="Staton M."/>
        </authorList>
    </citation>
    <scope>NUCLEOTIDE SEQUENCE</scope>
    <source>
        <tissue evidence="1">Leaf</tissue>
    </source>
</reference>
<comment type="caution">
    <text evidence="1">The sequence shown here is derived from an EMBL/GenBank/DDBJ whole genome shotgun (WGS) entry which is preliminary data.</text>
</comment>
<keyword evidence="2" id="KW-1185">Reference proteome</keyword>
<gene>
    <name evidence="1" type="ORF">CMV_017631</name>
</gene>
<dbReference type="EMBL" id="JRKL02002848">
    <property type="protein sequence ID" value="KAF3957349.1"/>
    <property type="molecule type" value="Genomic_DNA"/>
</dbReference>
<dbReference type="Proteomes" id="UP000737018">
    <property type="component" value="Unassembled WGS sequence"/>
</dbReference>
<accession>A0A8J4R360</accession>
<protein>
    <submittedName>
        <fullName evidence="1">Uncharacterized protein</fullName>
    </submittedName>
</protein>
<proteinExistence type="predicted"/>
<evidence type="ECO:0000313" key="1">
    <source>
        <dbReference type="EMBL" id="KAF3957349.1"/>
    </source>
</evidence>
<dbReference type="AlphaFoldDB" id="A0A8J4R360"/>